<dbReference type="STRING" id="39060.SAMN05660706_106108"/>
<dbReference type="NCBIfam" id="TIGR02790">
    <property type="entry name" value="nickel_nikC"/>
    <property type="match status" value="1"/>
</dbReference>
<proteinExistence type="inferred from homology"/>
<feature type="domain" description="ABC transmembrane type-1" evidence="9">
    <location>
        <begin position="119"/>
        <end position="308"/>
    </location>
</feature>
<keyword evidence="5 8" id="KW-1133">Transmembrane helix</keyword>
<sequence>MSKREFRCLDLLTGVVLVLESIEAGTEKRVKAGMKSFTFGTGERFIISPIYRLARDKMALIGLGIIIVIVAVGIFAPYLAPHDPVQVDLNQKLARPSATYPLGTDHLGRCILSRLIYGTRVSLSTAMLVLTVIIFISVPAGTISGYVGGRLDNIVMRVIDILLAFPGLVLALVVAGMLGPGLLNVMIALGAVWWVGYARIIRGMVLSVKEKEFILAARSCGTSNSKIIFRHILPNVLSPVIVLATLDMGSLILAISGLSFLGLGAQPPVPEWGAMLNDGRPYMQVAPHLMLFPGLAIMLVVLAFNLLGDGLRDAFDPKGIMRV</sequence>
<dbReference type="InterPro" id="IPR050366">
    <property type="entry name" value="BP-dependent_transpt_permease"/>
</dbReference>
<keyword evidence="11" id="KW-1185">Reference proteome</keyword>
<feature type="transmembrane region" description="Helical" evidence="8">
    <location>
        <begin position="236"/>
        <end position="265"/>
    </location>
</feature>
<comment type="similarity">
    <text evidence="7">Belongs to the binding-protein-dependent transport system permease family. OppBC subfamily.</text>
</comment>
<dbReference type="EMBL" id="FOYM01000006">
    <property type="protein sequence ID" value="SFR01293.1"/>
    <property type="molecule type" value="Genomic_DNA"/>
</dbReference>
<keyword evidence="4 8" id="KW-0812">Transmembrane</keyword>
<dbReference type="InterPro" id="IPR000515">
    <property type="entry name" value="MetI-like"/>
</dbReference>
<dbReference type="PANTHER" id="PTHR43386">
    <property type="entry name" value="OLIGOPEPTIDE TRANSPORT SYSTEM PERMEASE PROTEIN APPC"/>
    <property type="match status" value="1"/>
</dbReference>
<dbReference type="Pfam" id="PF00528">
    <property type="entry name" value="BPD_transp_1"/>
    <property type="match status" value="1"/>
</dbReference>
<evidence type="ECO:0000256" key="1">
    <source>
        <dbReference type="ARBA" id="ARBA00004651"/>
    </source>
</evidence>
<dbReference type="InterPro" id="IPR035906">
    <property type="entry name" value="MetI-like_sf"/>
</dbReference>
<dbReference type="Proteomes" id="UP000199584">
    <property type="component" value="Unassembled WGS sequence"/>
</dbReference>
<feature type="transmembrane region" description="Helical" evidence="8">
    <location>
        <begin position="154"/>
        <end position="175"/>
    </location>
</feature>
<evidence type="ECO:0000256" key="6">
    <source>
        <dbReference type="ARBA" id="ARBA00023136"/>
    </source>
</evidence>
<keyword evidence="2 8" id="KW-0813">Transport</keyword>
<evidence type="ECO:0000256" key="3">
    <source>
        <dbReference type="ARBA" id="ARBA00022475"/>
    </source>
</evidence>
<evidence type="ECO:0000256" key="7">
    <source>
        <dbReference type="ARBA" id="ARBA00024202"/>
    </source>
</evidence>
<reference evidence="11" key="1">
    <citation type="submission" date="2016-10" db="EMBL/GenBank/DDBJ databases">
        <authorList>
            <person name="Varghese N."/>
            <person name="Submissions S."/>
        </authorList>
    </citation>
    <scope>NUCLEOTIDE SEQUENCE [LARGE SCALE GENOMIC DNA]</scope>
    <source>
        <strain evidence="11">DSM 3669</strain>
    </source>
</reference>
<evidence type="ECO:0000259" key="9">
    <source>
        <dbReference type="PROSITE" id="PS50928"/>
    </source>
</evidence>
<feature type="transmembrane region" description="Helical" evidence="8">
    <location>
        <begin position="285"/>
        <end position="308"/>
    </location>
</feature>
<comment type="subcellular location">
    <subcellularLocation>
        <location evidence="1 8">Cell membrane</location>
        <topology evidence="1 8">Multi-pass membrane protein</topology>
    </subcellularLocation>
</comment>
<name>A0A1I6D790_9FIRM</name>
<keyword evidence="3" id="KW-1003">Cell membrane</keyword>
<dbReference type="NCBIfam" id="NF045474">
    <property type="entry name" value="Opp2C"/>
    <property type="match status" value="1"/>
</dbReference>
<organism evidence="10 11">
    <name type="scientific">Desulfoscipio geothermicus DSM 3669</name>
    <dbReference type="NCBI Taxonomy" id="1121426"/>
    <lineage>
        <taxon>Bacteria</taxon>
        <taxon>Bacillati</taxon>
        <taxon>Bacillota</taxon>
        <taxon>Clostridia</taxon>
        <taxon>Eubacteriales</taxon>
        <taxon>Desulfallaceae</taxon>
        <taxon>Desulfoscipio</taxon>
    </lineage>
</organism>
<dbReference type="AlphaFoldDB" id="A0A1I6D790"/>
<evidence type="ECO:0000313" key="10">
    <source>
        <dbReference type="EMBL" id="SFR01293.1"/>
    </source>
</evidence>
<dbReference type="SUPFAM" id="SSF161098">
    <property type="entry name" value="MetI-like"/>
    <property type="match status" value="1"/>
</dbReference>
<evidence type="ECO:0000313" key="11">
    <source>
        <dbReference type="Proteomes" id="UP000199584"/>
    </source>
</evidence>
<feature type="transmembrane region" description="Helical" evidence="8">
    <location>
        <begin position="58"/>
        <end position="80"/>
    </location>
</feature>
<evidence type="ECO:0000256" key="2">
    <source>
        <dbReference type="ARBA" id="ARBA00022448"/>
    </source>
</evidence>
<evidence type="ECO:0000256" key="8">
    <source>
        <dbReference type="RuleBase" id="RU363032"/>
    </source>
</evidence>
<keyword evidence="6 8" id="KW-0472">Membrane</keyword>
<dbReference type="GO" id="GO:0015099">
    <property type="term" value="F:nickel cation transmembrane transporter activity"/>
    <property type="evidence" value="ECO:0007669"/>
    <property type="project" value="InterPro"/>
</dbReference>
<dbReference type="InterPro" id="IPR014157">
    <property type="entry name" value="Nickel_NikC"/>
</dbReference>
<dbReference type="PROSITE" id="PS50928">
    <property type="entry name" value="ABC_TM1"/>
    <property type="match status" value="1"/>
</dbReference>
<dbReference type="GO" id="GO:0005886">
    <property type="term" value="C:plasma membrane"/>
    <property type="evidence" value="ECO:0007669"/>
    <property type="project" value="UniProtKB-SubCell"/>
</dbReference>
<feature type="transmembrane region" description="Helical" evidence="8">
    <location>
        <begin position="181"/>
        <end position="201"/>
    </location>
</feature>
<feature type="transmembrane region" description="Helical" evidence="8">
    <location>
        <begin position="123"/>
        <end position="147"/>
    </location>
</feature>
<dbReference type="PANTHER" id="PTHR43386:SF1">
    <property type="entry name" value="D,D-DIPEPTIDE TRANSPORT SYSTEM PERMEASE PROTEIN DDPC-RELATED"/>
    <property type="match status" value="1"/>
</dbReference>
<protein>
    <submittedName>
        <fullName evidence="10">Peptide/nickel transport system permease protein</fullName>
    </submittedName>
</protein>
<dbReference type="InterPro" id="IPR053385">
    <property type="entry name" value="ABC_transport_permease"/>
</dbReference>
<gene>
    <name evidence="10" type="ORF">SAMN05660706_106108</name>
</gene>
<evidence type="ECO:0000256" key="5">
    <source>
        <dbReference type="ARBA" id="ARBA00022989"/>
    </source>
</evidence>
<dbReference type="Gene3D" id="1.10.3720.10">
    <property type="entry name" value="MetI-like"/>
    <property type="match status" value="1"/>
</dbReference>
<dbReference type="Pfam" id="PF12911">
    <property type="entry name" value="OppC_N"/>
    <property type="match status" value="1"/>
</dbReference>
<accession>A0A1I6D790</accession>
<dbReference type="InterPro" id="IPR025966">
    <property type="entry name" value="OppC_N"/>
</dbReference>
<evidence type="ECO:0000256" key="4">
    <source>
        <dbReference type="ARBA" id="ARBA00022692"/>
    </source>
</evidence>
<dbReference type="CDD" id="cd06261">
    <property type="entry name" value="TM_PBP2"/>
    <property type="match status" value="1"/>
</dbReference>